<dbReference type="GO" id="GO:0030170">
    <property type="term" value="F:pyridoxal phosphate binding"/>
    <property type="evidence" value="ECO:0007669"/>
    <property type="project" value="InterPro"/>
</dbReference>
<dbReference type="PROSITE" id="PS51340">
    <property type="entry name" value="MOSC"/>
    <property type="match status" value="1"/>
</dbReference>
<reference evidence="2 3" key="1">
    <citation type="submission" date="2017-03" db="EMBL/GenBank/DDBJ databases">
        <authorList>
            <person name="Afonso C.L."/>
            <person name="Miller P.J."/>
            <person name="Scott M.A."/>
            <person name="Spackman E."/>
            <person name="Goraichik I."/>
            <person name="Dimitrov K.M."/>
            <person name="Suarez D.L."/>
            <person name="Swayne D.E."/>
        </authorList>
    </citation>
    <scope>NUCLEOTIDE SEQUENCE [LARGE SCALE GENOMIC DNA]</scope>
    <source>
        <strain evidence="2">Genome sequencing of Nitrospira japonica strain NJ11</strain>
    </source>
</reference>
<dbReference type="STRING" id="1325564.NSJP_2166"/>
<dbReference type="OrthoDB" id="9786134at2"/>
<dbReference type="KEGG" id="nja:NSJP_2166"/>
<dbReference type="PANTHER" id="PTHR30212">
    <property type="entry name" value="PROTEIN YIIM"/>
    <property type="match status" value="1"/>
</dbReference>
<dbReference type="RefSeq" id="WP_080886739.1">
    <property type="nucleotide sequence ID" value="NZ_LT828648.1"/>
</dbReference>
<evidence type="ECO:0000313" key="2">
    <source>
        <dbReference type="EMBL" id="SLM48338.1"/>
    </source>
</evidence>
<sequence>MNGSSSPSYPHVHQINVSDGGIPKHPLLEAFVGKDGLAGDAQRNRKLHGGPERAVCLYSLDLIERLQDEGHPIDPGSSGENLTLAGLEWSGLGPGAKLRIGPEVELEIASYCAPCELNAQWFRDRDISRIHQNNNPGWSRLYARVLQSGVVRPGDAVEILKR</sequence>
<dbReference type="GO" id="GO:0003824">
    <property type="term" value="F:catalytic activity"/>
    <property type="evidence" value="ECO:0007669"/>
    <property type="project" value="InterPro"/>
</dbReference>
<dbReference type="PANTHER" id="PTHR30212:SF2">
    <property type="entry name" value="PROTEIN YIIM"/>
    <property type="match status" value="1"/>
</dbReference>
<dbReference type="InterPro" id="IPR005302">
    <property type="entry name" value="MoCF_Sase_C"/>
</dbReference>
<evidence type="ECO:0000259" key="1">
    <source>
        <dbReference type="PROSITE" id="PS51340"/>
    </source>
</evidence>
<keyword evidence="3" id="KW-1185">Reference proteome</keyword>
<dbReference type="GO" id="GO:0030151">
    <property type="term" value="F:molybdenum ion binding"/>
    <property type="evidence" value="ECO:0007669"/>
    <property type="project" value="InterPro"/>
</dbReference>
<dbReference type="InterPro" id="IPR011037">
    <property type="entry name" value="Pyrv_Knase-like_insert_dom_sf"/>
</dbReference>
<dbReference type="Proteomes" id="UP000192042">
    <property type="component" value="Chromosome I"/>
</dbReference>
<gene>
    <name evidence="2" type="ORF">NSJP_2166</name>
</gene>
<dbReference type="Pfam" id="PF03473">
    <property type="entry name" value="MOSC"/>
    <property type="match status" value="1"/>
</dbReference>
<name>A0A1W1I5Q4_9BACT</name>
<dbReference type="EMBL" id="LT828648">
    <property type="protein sequence ID" value="SLM48338.1"/>
    <property type="molecule type" value="Genomic_DNA"/>
</dbReference>
<accession>A0A1W1I5Q4</accession>
<dbReference type="AlphaFoldDB" id="A0A1W1I5Q4"/>
<dbReference type="InterPro" id="IPR052353">
    <property type="entry name" value="Benzoxazolinone_Detox_Enz"/>
</dbReference>
<dbReference type="SUPFAM" id="SSF50800">
    <property type="entry name" value="PK beta-barrel domain-like"/>
    <property type="match status" value="1"/>
</dbReference>
<dbReference type="Gene3D" id="2.40.33.20">
    <property type="entry name" value="PK beta-barrel domain-like"/>
    <property type="match status" value="1"/>
</dbReference>
<proteinExistence type="predicted"/>
<evidence type="ECO:0000313" key="3">
    <source>
        <dbReference type="Proteomes" id="UP000192042"/>
    </source>
</evidence>
<feature type="domain" description="MOSC" evidence="1">
    <location>
        <begin position="20"/>
        <end position="160"/>
    </location>
</feature>
<protein>
    <recommendedName>
        <fullName evidence="1">MOSC domain-containing protein</fullName>
    </recommendedName>
</protein>
<organism evidence="2 3">
    <name type="scientific">Nitrospira japonica</name>
    <dbReference type="NCBI Taxonomy" id="1325564"/>
    <lineage>
        <taxon>Bacteria</taxon>
        <taxon>Pseudomonadati</taxon>
        <taxon>Nitrospirota</taxon>
        <taxon>Nitrospiria</taxon>
        <taxon>Nitrospirales</taxon>
        <taxon>Nitrospiraceae</taxon>
        <taxon>Nitrospira</taxon>
    </lineage>
</organism>